<proteinExistence type="predicted"/>
<keyword evidence="1" id="KW-0472">Membrane</keyword>
<gene>
    <name evidence="2" type="ORF">SAMN02744645_1839</name>
</gene>
<dbReference type="AlphaFoldDB" id="A0A1M5NW71"/>
<feature type="transmembrane region" description="Helical" evidence="1">
    <location>
        <begin position="51"/>
        <end position="74"/>
    </location>
</feature>
<feature type="transmembrane region" description="Helical" evidence="1">
    <location>
        <begin position="131"/>
        <end position="151"/>
    </location>
</feature>
<name>A0A1M5NW71_9GAMM</name>
<sequence>MKQRWATAAVTGFTALIAVNDLRLVLAVLQSGSYSWAAAPSHAFLLGNGGILPALWKMSLSMTLLVWWLGALLVPAHRPWLRIANGIFGGWQLAQVTLIWLAVIGVLLQVAEMPTTLRNVGLVARDTDLLWIIPLTLCLPALQLGLGEWAYRVSRRAERTQATNTIVSTEAS</sequence>
<evidence type="ECO:0000313" key="3">
    <source>
        <dbReference type="Proteomes" id="UP000184000"/>
    </source>
</evidence>
<keyword evidence="1" id="KW-0812">Transmembrane</keyword>
<organism evidence="2 3">
    <name type="scientific">Stutzerimonas xanthomarina DSM 18231</name>
    <dbReference type="NCBI Taxonomy" id="1403346"/>
    <lineage>
        <taxon>Bacteria</taxon>
        <taxon>Pseudomonadati</taxon>
        <taxon>Pseudomonadota</taxon>
        <taxon>Gammaproteobacteria</taxon>
        <taxon>Pseudomonadales</taxon>
        <taxon>Pseudomonadaceae</taxon>
        <taxon>Stutzerimonas</taxon>
    </lineage>
</organism>
<accession>A0A1M5NW71</accession>
<dbReference type="RefSeq" id="WP_073300469.1">
    <property type="nucleotide sequence ID" value="NZ_FQXA01000003.1"/>
</dbReference>
<keyword evidence="1" id="KW-1133">Transmembrane helix</keyword>
<protein>
    <submittedName>
        <fullName evidence="2">Uncharacterized protein</fullName>
    </submittedName>
</protein>
<evidence type="ECO:0000256" key="1">
    <source>
        <dbReference type="SAM" id="Phobius"/>
    </source>
</evidence>
<reference evidence="2 3" key="1">
    <citation type="submission" date="2016-11" db="EMBL/GenBank/DDBJ databases">
        <authorList>
            <person name="Jaros S."/>
            <person name="Januszkiewicz K."/>
            <person name="Wedrychowicz H."/>
        </authorList>
    </citation>
    <scope>NUCLEOTIDE SEQUENCE [LARGE SCALE GENOMIC DNA]</scope>
    <source>
        <strain evidence="2 3">DSM 18231</strain>
    </source>
</reference>
<feature type="transmembrane region" description="Helical" evidence="1">
    <location>
        <begin position="86"/>
        <end position="111"/>
    </location>
</feature>
<evidence type="ECO:0000313" key="2">
    <source>
        <dbReference type="EMBL" id="SHG93781.1"/>
    </source>
</evidence>
<dbReference type="EMBL" id="FQXA01000003">
    <property type="protein sequence ID" value="SHG93781.1"/>
    <property type="molecule type" value="Genomic_DNA"/>
</dbReference>
<dbReference type="Proteomes" id="UP000184000">
    <property type="component" value="Unassembled WGS sequence"/>
</dbReference>
<dbReference type="GeneID" id="98637794"/>